<sequence length="142" mass="16186">MKFTISVLFLFFALHTTAQPSTLAGTYRLSIGKDFAHSIDYNLTLNTDSTFVFHSFSNAVKGIPPEVHIYGKGHWKAVKNIISFSTNTDNDISAKYSLDFNTTKGRYITKSLRDKSDREVNTRLQIYESKIRFLHGTELVKQ</sequence>
<organism evidence="2 3">
    <name type="scientific">Bizionia gelidisalsuginis</name>
    <dbReference type="NCBI Taxonomy" id="291188"/>
    <lineage>
        <taxon>Bacteria</taxon>
        <taxon>Pseudomonadati</taxon>
        <taxon>Bacteroidota</taxon>
        <taxon>Flavobacteriia</taxon>
        <taxon>Flavobacteriales</taxon>
        <taxon>Flavobacteriaceae</taxon>
        <taxon>Bizionia</taxon>
    </lineage>
</organism>
<evidence type="ECO:0000256" key="1">
    <source>
        <dbReference type="SAM" id="SignalP"/>
    </source>
</evidence>
<dbReference type="EMBL" id="VSKN01000001">
    <property type="protein sequence ID" value="TYC18160.1"/>
    <property type="molecule type" value="Genomic_DNA"/>
</dbReference>
<name>A0ABY3MEY9_9FLAO</name>
<feature type="chain" id="PRO_5046446394" evidence="1">
    <location>
        <begin position="19"/>
        <end position="142"/>
    </location>
</feature>
<keyword evidence="3" id="KW-1185">Reference proteome</keyword>
<protein>
    <submittedName>
        <fullName evidence="2">Uncharacterized protein</fullName>
    </submittedName>
</protein>
<proteinExistence type="predicted"/>
<reference evidence="2 3" key="1">
    <citation type="submission" date="2019-08" db="EMBL/GenBank/DDBJ databases">
        <title>Genomes of Antarctic Bizionia species.</title>
        <authorList>
            <person name="Bowman J.P."/>
        </authorList>
    </citation>
    <scope>NUCLEOTIDE SEQUENCE [LARGE SCALE GENOMIC DNA]</scope>
    <source>
        <strain evidence="2 3">IC164</strain>
    </source>
</reference>
<keyword evidence="1" id="KW-0732">Signal</keyword>
<accession>A0ABY3MEY9</accession>
<evidence type="ECO:0000313" key="3">
    <source>
        <dbReference type="Proteomes" id="UP000323621"/>
    </source>
</evidence>
<evidence type="ECO:0000313" key="2">
    <source>
        <dbReference type="EMBL" id="TYC18160.1"/>
    </source>
</evidence>
<dbReference type="RefSeq" id="WP_148380269.1">
    <property type="nucleotide sequence ID" value="NZ_VSKN01000001.1"/>
</dbReference>
<comment type="caution">
    <text evidence="2">The sequence shown here is derived from an EMBL/GenBank/DDBJ whole genome shotgun (WGS) entry which is preliminary data.</text>
</comment>
<dbReference type="Proteomes" id="UP000323621">
    <property type="component" value="Unassembled WGS sequence"/>
</dbReference>
<feature type="signal peptide" evidence="1">
    <location>
        <begin position="1"/>
        <end position="18"/>
    </location>
</feature>
<gene>
    <name evidence="2" type="ORF">ES677_01915</name>
</gene>